<evidence type="ECO:0000313" key="2">
    <source>
        <dbReference type="Proteomes" id="UP000606974"/>
    </source>
</evidence>
<protein>
    <recommendedName>
        <fullName evidence="3">HTH CENPB-type domain-containing protein</fullName>
    </recommendedName>
</protein>
<keyword evidence="2" id="KW-1185">Reference proteome</keyword>
<comment type="caution">
    <text evidence="1">The sequence shown here is derived from an EMBL/GenBank/DDBJ whole genome shotgun (WGS) entry which is preliminary data.</text>
</comment>
<dbReference type="AlphaFoldDB" id="A0A8H7E032"/>
<sequence>MREIFEHLLRNKGDQYPLGEHFITRFVRHHPQLKSGHSHTLDAKRMSALDPSIMEEFFTEFVQLKSEYNVADQDVYNMDETGFQMGQSYSEYVIFNST</sequence>
<evidence type="ECO:0000313" key="1">
    <source>
        <dbReference type="EMBL" id="KAF7503935.1"/>
    </source>
</evidence>
<gene>
    <name evidence="1" type="ORF">GJ744_003016</name>
</gene>
<organism evidence="1 2">
    <name type="scientific">Endocarpon pusillum</name>
    <dbReference type="NCBI Taxonomy" id="364733"/>
    <lineage>
        <taxon>Eukaryota</taxon>
        <taxon>Fungi</taxon>
        <taxon>Dikarya</taxon>
        <taxon>Ascomycota</taxon>
        <taxon>Pezizomycotina</taxon>
        <taxon>Eurotiomycetes</taxon>
        <taxon>Chaetothyriomycetidae</taxon>
        <taxon>Verrucariales</taxon>
        <taxon>Verrucariaceae</taxon>
        <taxon>Endocarpon</taxon>
    </lineage>
</organism>
<dbReference type="EMBL" id="JAACFV010000156">
    <property type="protein sequence ID" value="KAF7503935.1"/>
    <property type="molecule type" value="Genomic_DNA"/>
</dbReference>
<reference evidence="1" key="1">
    <citation type="submission" date="2020-02" db="EMBL/GenBank/DDBJ databases">
        <authorList>
            <person name="Palmer J.M."/>
        </authorList>
    </citation>
    <scope>NUCLEOTIDE SEQUENCE</scope>
    <source>
        <strain evidence="1">EPUS1.4</strain>
        <tissue evidence="1">Thallus</tissue>
    </source>
</reference>
<dbReference type="Proteomes" id="UP000606974">
    <property type="component" value="Unassembled WGS sequence"/>
</dbReference>
<name>A0A8H7E032_9EURO</name>
<dbReference type="OrthoDB" id="4207519at2759"/>
<proteinExistence type="predicted"/>
<accession>A0A8H7E032</accession>
<evidence type="ECO:0008006" key="3">
    <source>
        <dbReference type="Google" id="ProtNLM"/>
    </source>
</evidence>